<keyword evidence="1" id="KW-1133">Transmembrane helix</keyword>
<evidence type="ECO:0000313" key="3">
    <source>
        <dbReference type="Proteomes" id="UP000292580"/>
    </source>
</evidence>
<evidence type="ECO:0008006" key="4">
    <source>
        <dbReference type="Google" id="ProtNLM"/>
    </source>
</evidence>
<keyword evidence="3" id="KW-1185">Reference proteome</keyword>
<comment type="caution">
    <text evidence="2">The sequence shown here is derived from an EMBL/GenBank/DDBJ whole genome shotgun (WGS) entry which is preliminary data.</text>
</comment>
<evidence type="ECO:0000313" key="2">
    <source>
        <dbReference type="EMBL" id="TAJ44856.1"/>
    </source>
</evidence>
<dbReference type="AlphaFoldDB" id="A0A483CYP0"/>
<keyword evidence="1" id="KW-0812">Transmembrane</keyword>
<organism evidence="2 3">
    <name type="scientific">Methanofollis fontis</name>
    <dbReference type="NCBI Taxonomy" id="2052832"/>
    <lineage>
        <taxon>Archaea</taxon>
        <taxon>Methanobacteriati</taxon>
        <taxon>Methanobacteriota</taxon>
        <taxon>Stenosarchaea group</taxon>
        <taxon>Methanomicrobia</taxon>
        <taxon>Methanomicrobiales</taxon>
        <taxon>Methanomicrobiaceae</taxon>
        <taxon>Methanofollis</taxon>
    </lineage>
</organism>
<accession>A0A483CYP0</accession>
<evidence type="ECO:0000256" key="1">
    <source>
        <dbReference type="SAM" id="Phobius"/>
    </source>
</evidence>
<proteinExistence type="predicted"/>
<reference evidence="2 3" key="1">
    <citation type="submission" date="2017-11" db="EMBL/GenBank/DDBJ databases">
        <title>Isolation and Characterization of Methanofollis Species from Methane Seep Offshore SW Taiwan.</title>
        <authorList>
            <person name="Teng N.-H."/>
            <person name="Lai M.-C."/>
            <person name="Chen S.-C."/>
        </authorList>
    </citation>
    <scope>NUCLEOTIDE SEQUENCE [LARGE SCALE GENOMIC DNA]</scope>
    <source>
        <strain evidence="2 3">FWC-SCC2</strain>
    </source>
</reference>
<feature type="transmembrane region" description="Helical" evidence="1">
    <location>
        <begin position="12"/>
        <end position="31"/>
    </location>
</feature>
<dbReference type="EMBL" id="PGCL01000002">
    <property type="protein sequence ID" value="TAJ44856.1"/>
    <property type="molecule type" value="Genomic_DNA"/>
</dbReference>
<dbReference type="RefSeq" id="WP_130646664.1">
    <property type="nucleotide sequence ID" value="NZ_PGCL01000002.1"/>
</dbReference>
<dbReference type="OrthoDB" id="107317at2157"/>
<sequence length="164" mass="18117">MVLIESSWRFILLVAFISAIVLMVFPLLTVFEGPTACTGSPWKVDTVNIDGTQVIRVAYTCDEGGGCPTLRAVLIDPEGHPHEVGEGVVQECAGRQNTTWYIFQYTRPEAGTPRFWITNEPAMIFSDDYIPAIEGFEPPGLWVVDLSWEGEESGQMSYAVKIGV</sequence>
<protein>
    <recommendedName>
        <fullName evidence="4">DUF1616 domain-containing protein</fullName>
    </recommendedName>
</protein>
<name>A0A483CYP0_9EURY</name>
<dbReference type="Proteomes" id="UP000292580">
    <property type="component" value="Unassembled WGS sequence"/>
</dbReference>
<gene>
    <name evidence="2" type="ORF">CUJ86_06100</name>
</gene>
<keyword evidence="1" id="KW-0472">Membrane</keyword>